<evidence type="ECO:0000256" key="1">
    <source>
        <dbReference type="SAM" id="Phobius"/>
    </source>
</evidence>
<dbReference type="RefSeq" id="WP_378388842.1">
    <property type="nucleotide sequence ID" value="NZ_JBHLWM010000005.1"/>
</dbReference>
<feature type="transmembrane region" description="Helical" evidence="1">
    <location>
        <begin position="68"/>
        <end position="86"/>
    </location>
</feature>
<protein>
    <submittedName>
        <fullName evidence="2">Uncharacterized protein</fullName>
    </submittedName>
</protein>
<reference evidence="2 3" key="1">
    <citation type="submission" date="2024-09" db="EMBL/GenBank/DDBJ databases">
        <authorList>
            <person name="Sun Q."/>
            <person name="Mori K."/>
        </authorList>
    </citation>
    <scope>NUCLEOTIDE SEQUENCE [LARGE SCALE GENOMIC DNA]</scope>
    <source>
        <strain evidence="2 3">KCTC 23279</strain>
    </source>
</reference>
<sequence length="91" mass="9856">MSMMSDLFADGLLVDLILGFLVLEAVGIIGYWVWRKRGIAPADFLPGLCSGALMLLALRAVLSGASWVLPSVCLMVAGLAHLVDVLRRWRS</sequence>
<evidence type="ECO:0000313" key="3">
    <source>
        <dbReference type="Proteomes" id="UP001589775"/>
    </source>
</evidence>
<accession>A0ABV6ETW1</accession>
<evidence type="ECO:0000313" key="2">
    <source>
        <dbReference type="EMBL" id="MFC0241684.1"/>
    </source>
</evidence>
<keyword evidence="1" id="KW-0812">Transmembrane</keyword>
<organism evidence="2 3">
    <name type="scientific">Rhodopseudomonas telluris</name>
    <dbReference type="NCBI Taxonomy" id="644215"/>
    <lineage>
        <taxon>Bacteria</taxon>
        <taxon>Pseudomonadati</taxon>
        <taxon>Pseudomonadota</taxon>
        <taxon>Alphaproteobacteria</taxon>
        <taxon>Hyphomicrobiales</taxon>
        <taxon>Nitrobacteraceae</taxon>
        <taxon>Rhodopseudomonas</taxon>
    </lineage>
</organism>
<keyword evidence="1" id="KW-1133">Transmembrane helix</keyword>
<keyword evidence="1" id="KW-0472">Membrane</keyword>
<dbReference type="EMBL" id="JBHLWM010000005">
    <property type="protein sequence ID" value="MFC0241684.1"/>
    <property type="molecule type" value="Genomic_DNA"/>
</dbReference>
<gene>
    <name evidence="2" type="ORF">ACFFJ6_14445</name>
</gene>
<proteinExistence type="predicted"/>
<dbReference type="Proteomes" id="UP001589775">
    <property type="component" value="Unassembled WGS sequence"/>
</dbReference>
<name>A0ABV6ETW1_9BRAD</name>
<feature type="transmembrane region" description="Helical" evidence="1">
    <location>
        <begin position="12"/>
        <end position="32"/>
    </location>
</feature>
<keyword evidence="3" id="KW-1185">Reference proteome</keyword>
<comment type="caution">
    <text evidence="2">The sequence shown here is derived from an EMBL/GenBank/DDBJ whole genome shotgun (WGS) entry which is preliminary data.</text>
</comment>